<dbReference type="GO" id="GO:0016810">
    <property type="term" value="F:hydrolase activity, acting on carbon-nitrogen (but not peptide) bonds"/>
    <property type="evidence" value="ECO:0007669"/>
    <property type="project" value="InterPro"/>
</dbReference>
<evidence type="ECO:0000313" key="3">
    <source>
        <dbReference type="EMBL" id="SVB11187.1"/>
    </source>
</evidence>
<dbReference type="EMBL" id="UINC01029073">
    <property type="protein sequence ID" value="SVB11187.1"/>
    <property type="molecule type" value="Genomic_DNA"/>
</dbReference>
<evidence type="ECO:0000256" key="1">
    <source>
        <dbReference type="SAM" id="MobiDB-lite"/>
    </source>
</evidence>
<sequence>MSPLRIVSSIFASAIFLASVALGKNPVIAVPGDRPKSLGVHALVEAKVVTKPGEVLEKATILLRDGRIEAVGGDIKIPTDARVWDLKGKMVYAGFVEPYWLRGEEKGKLLRLGHAGHAEETAALSFHGAKKVKDDPGSSGPGYELSSVTPERKVAAEYAPGDEDLKGLRELGFAAAHIVPTKGVFRGTSALALLQAGDPNEAILKGEVAHCIAFDVGKDGREGGYPHSLMGAIAVMRQTLMDTRHHAAAKAYFAKNPESLRPAYNPSLDALQGILRKEEPATVLLEPGSTLMIHRAGKVAKEFGLQPVLVATGQEWRRLDLVVEAADSFVVPLDFPALSKMPEEDDWNQVSLDLLRNWDHAPSNPSLLREAGCEIAFTTGNPAGLGSFRKNLRRTLDRGLTEEDALAALTTIPAKLCGASDLLGSIEPGNLANLVVVEGGSYFEKGSAVTATWVNGRRYAHLDAEAKKPEPDEKADEVKKLLAERSARVPSETRRPLAAPPAVLVRGATIWTLGKQGILQDADLLAIDGKIRGVGKNLKVPAGMKAREVDGRGKHLVPGIIDCHSHSMILGRVNEATLPSTAMVRIEDVVNSESVNVERQLASGVTACNLLHGSANP</sequence>
<accession>A0A382BDB9</accession>
<evidence type="ECO:0000259" key="2">
    <source>
        <dbReference type="Pfam" id="PF01979"/>
    </source>
</evidence>
<dbReference type="Pfam" id="PF01979">
    <property type="entry name" value="Amidohydro_1"/>
    <property type="match status" value="1"/>
</dbReference>
<dbReference type="InterPro" id="IPR032466">
    <property type="entry name" value="Metal_Hydrolase"/>
</dbReference>
<feature type="region of interest" description="Disordered" evidence="1">
    <location>
        <begin position="128"/>
        <end position="148"/>
    </location>
</feature>
<dbReference type="InterPro" id="IPR011059">
    <property type="entry name" value="Metal-dep_hydrolase_composite"/>
</dbReference>
<dbReference type="InterPro" id="IPR051781">
    <property type="entry name" value="Metallo-dep_Hydrolase"/>
</dbReference>
<feature type="domain" description="Amidohydrolase-related" evidence="2">
    <location>
        <begin position="390"/>
        <end position="457"/>
    </location>
</feature>
<reference evidence="3" key="1">
    <citation type="submission" date="2018-05" db="EMBL/GenBank/DDBJ databases">
        <authorList>
            <person name="Lanie J.A."/>
            <person name="Ng W.-L."/>
            <person name="Kazmierczak K.M."/>
            <person name="Andrzejewski T.M."/>
            <person name="Davidsen T.M."/>
            <person name="Wayne K.J."/>
            <person name="Tettelin H."/>
            <person name="Glass J.I."/>
            <person name="Rusch D."/>
            <person name="Podicherti R."/>
            <person name="Tsui H.-C.T."/>
            <person name="Winkler M.E."/>
        </authorList>
    </citation>
    <scope>NUCLEOTIDE SEQUENCE</scope>
</reference>
<dbReference type="Gene3D" id="2.30.40.10">
    <property type="entry name" value="Urease, subunit C, domain 1"/>
    <property type="match status" value="2"/>
</dbReference>
<dbReference type="PANTHER" id="PTHR43135">
    <property type="entry name" value="ALPHA-D-RIBOSE 1-METHYLPHOSPHONATE 5-TRIPHOSPHATE DIPHOSPHATASE"/>
    <property type="match status" value="1"/>
</dbReference>
<dbReference type="SUPFAM" id="SSF51556">
    <property type="entry name" value="Metallo-dependent hydrolases"/>
    <property type="match status" value="3"/>
</dbReference>
<dbReference type="PANTHER" id="PTHR43135:SF3">
    <property type="entry name" value="ALPHA-D-RIBOSE 1-METHYLPHOSPHONATE 5-TRIPHOSPHATE DIPHOSPHATASE"/>
    <property type="match status" value="1"/>
</dbReference>
<name>A0A382BDB9_9ZZZZ</name>
<dbReference type="SUPFAM" id="SSF51338">
    <property type="entry name" value="Composite domain of metallo-dependent hydrolases"/>
    <property type="match status" value="2"/>
</dbReference>
<dbReference type="Gene3D" id="3.20.20.140">
    <property type="entry name" value="Metal-dependent hydrolases"/>
    <property type="match status" value="1"/>
</dbReference>
<feature type="non-terminal residue" evidence="3">
    <location>
        <position position="617"/>
    </location>
</feature>
<gene>
    <name evidence="3" type="ORF">METZ01_LOCUS164041</name>
</gene>
<protein>
    <recommendedName>
        <fullName evidence="2">Amidohydrolase-related domain-containing protein</fullName>
    </recommendedName>
</protein>
<dbReference type="AlphaFoldDB" id="A0A382BDB9"/>
<proteinExistence type="predicted"/>
<organism evidence="3">
    <name type="scientific">marine metagenome</name>
    <dbReference type="NCBI Taxonomy" id="408172"/>
    <lineage>
        <taxon>unclassified sequences</taxon>
        <taxon>metagenomes</taxon>
        <taxon>ecological metagenomes</taxon>
    </lineage>
</organism>
<dbReference type="InterPro" id="IPR006680">
    <property type="entry name" value="Amidohydro-rel"/>
</dbReference>